<proteinExistence type="predicted"/>
<sequence>MSNEVPYAEKMKFTKTETEYNLKSIRFLLLTITTMFIIVGGLMVVLGISVYSEYHDWSYFYASARSGRFVTLSALAVFLGMVLLVVTSFGFFGSLKQSTCLVNLYALFLSLILIVMLVVVVLACTLDASAVMKYMYIPVYDYASDTEIQFEIDTLQSSLSCCGSESFLDYIGTEFTSNHSTVIATNEIDGDIVTMVVPATCCSSSFDVICTRLRTTGCKEALVNMVIQNSTVIGVLGVSVMFIKLLGIIFALLLARSIRKMKSERAMMAWKIREQMILARATAEECKPDFLTVTFERPTSSVA</sequence>
<dbReference type="EMBL" id="CM046105">
    <property type="protein sequence ID" value="KAI8435279.1"/>
    <property type="molecule type" value="Genomic_DNA"/>
</dbReference>
<keyword evidence="2" id="KW-1185">Reference proteome</keyword>
<evidence type="ECO:0000313" key="1">
    <source>
        <dbReference type="EMBL" id="KAI8435279.1"/>
    </source>
</evidence>
<gene>
    <name evidence="1" type="ORF">MSG28_003618</name>
</gene>
<protein>
    <submittedName>
        <fullName evidence="1">Uncharacterized protein</fullName>
    </submittedName>
</protein>
<accession>A0ACC0KFZ6</accession>
<name>A0ACC0KFZ6_CHOFU</name>
<comment type="caution">
    <text evidence="1">The sequence shown here is derived from an EMBL/GenBank/DDBJ whole genome shotgun (WGS) entry which is preliminary data.</text>
</comment>
<reference evidence="1 2" key="1">
    <citation type="journal article" date="2022" name="Genome Biol. Evol.">
        <title>The Spruce Budworm Genome: Reconstructing the Evolutionary History of Antifreeze Proteins.</title>
        <authorList>
            <person name="Beliveau C."/>
            <person name="Gagne P."/>
            <person name="Picq S."/>
            <person name="Vernygora O."/>
            <person name="Keeling C.I."/>
            <person name="Pinkney K."/>
            <person name="Doucet D."/>
            <person name="Wen F."/>
            <person name="Johnston J.S."/>
            <person name="Maaroufi H."/>
            <person name="Boyle B."/>
            <person name="Laroche J."/>
            <person name="Dewar K."/>
            <person name="Juretic N."/>
            <person name="Blackburn G."/>
            <person name="Nisole A."/>
            <person name="Brunet B."/>
            <person name="Brandao M."/>
            <person name="Lumley L."/>
            <person name="Duan J."/>
            <person name="Quan G."/>
            <person name="Lucarotti C.J."/>
            <person name="Roe A.D."/>
            <person name="Sperling F.A.H."/>
            <person name="Levesque R.C."/>
            <person name="Cusson M."/>
        </authorList>
    </citation>
    <scope>NUCLEOTIDE SEQUENCE [LARGE SCALE GENOMIC DNA]</scope>
    <source>
        <strain evidence="1">Glfc:IPQL:Cfum</strain>
    </source>
</reference>
<organism evidence="1 2">
    <name type="scientific">Choristoneura fumiferana</name>
    <name type="common">Spruce budworm moth</name>
    <name type="synonym">Archips fumiferana</name>
    <dbReference type="NCBI Taxonomy" id="7141"/>
    <lineage>
        <taxon>Eukaryota</taxon>
        <taxon>Metazoa</taxon>
        <taxon>Ecdysozoa</taxon>
        <taxon>Arthropoda</taxon>
        <taxon>Hexapoda</taxon>
        <taxon>Insecta</taxon>
        <taxon>Pterygota</taxon>
        <taxon>Neoptera</taxon>
        <taxon>Endopterygota</taxon>
        <taxon>Lepidoptera</taxon>
        <taxon>Glossata</taxon>
        <taxon>Ditrysia</taxon>
        <taxon>Tortricoidea</taxon>
        <taxon>Tortricidae</taxon>
        <taxon>Tortricinae</taxon>
        <taxon>Choristoneura</taxon>
    </lineage>
</organism>
<evidence type="ECO:0000313" key="2">
    <source>
        <dbReference type="Proteomes" id="UP001064048"/>
    </source>
</evidence>
<dbReference type="Proteomes" id="UP001064048">
    <property type="component" value="Chromosome 5"/>
</dbReference>